<feature type="domain" description="C2H2-type" evidence="9">
    <location>
        <begin position="93"/>
        <end position="120"/>
    </location>
</feature>
<keyword evidence="3" id="KW-0677">Repeat</keyword>
<feature type="domain" description="C2H2-type" evidence="9">
    <location>
        <begin position="38"/>
        <end position="65"/>
    </location>
</feature>
<keyword evidence="4 8" id="KW-0863">Zinc-finger</keyword>
<comment type="caution">
    <text evidence="10">The sequence shown here is derived from an EMBL/GenBank/DDBJ whole genome shotgun (WGS) entry which is preliminary data.</text>
</comment>
<proteinExistence type="predicted"/>
<accession>A0ABR3IGN1</accession>
<evidence type="ECO:0000256" key="8">
    <source>
        <dbReference type="PROSITE-ProRule" id="PRU00042"/>
    </source>
</evidence>
<evidence type="ECO:0000256" key="3">
    <source>
        <dbReference type="ARBA" id="ARBA00022737"/>
    </source>
</evidence>
<keyword evidence="11" id="KW-1185">Reference proteome</keyword>
<evidence type="ECO:0000256" key="1">
    <source>
        <dbReference type="ARBA" id="ARBA00004123"/>
    </source>
</evidence>
<dbReference type="EMBL" id="JBEUOH010000003">
    <property type="protein sequence ID" value="KAL0895428.1"/>
    <property type="molecule type" value="Genomic_DNA"/>
</dbReference>
<dbReference type="PANTHER" id="PTHR24390">
    <property type="entry name" value="ZINC FINGER PROTEIN"/>
    <property type="match status" value="1"/>
</dbReference>
<evidence type="ECO:0000256" key="7">
    <source>
        <dbReference type="ARBA" id="ARBA00023242"/>
    </source>
</evidence>
<evidence type="ECO:0000256" key="6">
    <source>
        <dbReference type="ARBA" id="ARBA00023125"/>
    </source>
</evidence>
<evidence type="ECO:0000313" key="10">
    <source>
        <dbReference type="EMBL" id="KAL0895428.1"/>
    </source>
</evidence>
<feature type="domain" description="C2H2-type" evidence="9">
    <location>
        <begin position="66"/>
        <end position="94"/>
    </location>
</feature>
<evidence type="ECO:0000256" key="2">
    <source>
        <dbReference type="ARBA" id="ARBA00022723"/>
    </source>
</evidence>
<keyword evidence="2" id="KW-0479">Metal-binding</keyword>
<dbReference type="Gene3D" id="3.30.160.60">
    <property type="entry name" value="Classic Zinc Finger"/>
    <property type="match status" value="5"/>
</dbReference>
<keyword evidence="6" id="KW-0238">DNA-binding</keyword>
<evidence type="ECO:0000313" key="11">
    <source>
        <dbReference type="Proteomes" id="UP001549920"/>
    </source>
</evidence>
<feature type="domain" description="C2H2-type" evidence="9">
    <location>
        <begin position="181"/>
        <end position="210"/>
    </location>
</feature>
<evidence type="ECO:0000256" key="4">
    <source>
        <dbReference type="ARBA" id="ARBA00022771"/>
    </source>
</evidence>
<dbReference type="PROSITE" id="PS00028">
    <property type="entry name" value="ZINC_FINGER_C2H2_1"/>
    <property type="match status" value="7"/>
</dbReference>
<gene>
    <name evidence="10" type="ORF">ABMA27_011551</name>
</gene>
<dbReference type="InterPro" id="IPR013087">
    <property type="entry name" value="Znf_C2H2_type"/>
</dbReference>
<evidence type="ECO:0000259" key="9">
    <source>
        <dbReference type="PROSITE" id="PS50157"/>
    </source>
</evidence>
<feature type="domain" description="C2H2-type" evidence="9">
    <location>
        <begin position="12"/>
        <end position="39"/>
    </location>
</feature>
<sequence length="466" mass="53102">MKSKKQQRKSELNCAYCGKEFKYESERKRHEQSHSPQFECKVCAKKFSFISAVRRHEKQHERTGSVVCNECNRKFRDESLLKRHIKYAHKGSFTCTKCDTTFSSELALRAHTKTHQPESERKFHCNFPGCTKTFNFSHHLKHHELTHTNTKQHYCNICGKGFIQSHHLKSHKKKHDTADRLICDISGCKKTFSTEYAMKRHLATHKEIKPDDIDDTTSERKSSCDITELIESDSIICVTCDQVLLRDQYTEHIKDCDVKKETLNIASHPKETQESLDKLETVRVELDDDISTCKSYVGGCIMGVDANGNDKCLCAQISGRSTDFYELTPNENKIAVAKSQKTSERDEKVDNVCEGCECASNKTWCNTGQNNEIIENPEVKDDLPNIEYRNDGTIRIKDTFDIDMSPSESDNVKGNFDIPYNSCKAVLGKCIVSGNGTIDEGCLCARMAMDDQMIAQEIDELTPCPK</sequence>
<name>A0ABR3IGN1_LOXSC</name>
<dbReference type="PANTHER" id="PTHR24390:SF159">
    <property type="entry name" value="GROWTH FACTOR INDEPENDENT 1 TRANSCRIPTIONAL REPRESSOR"/>
    <property type="match status" value="1"/>
</dbReference>
<dbReference type="PROSITE" id="PS50157">
    <property type="entry name" value="ZINC_FINGER_C2H2_2"/>
    <property type="match status" value="7"/>
</dbReference>
<feature type="domain" description="C2H2-type" evidence="9">
    <location>
        <begin position="153"/>
        <end position="180"/>
    </location>
</feature>
<keyword evidence="5" id="KW-0862">Zinc</keyword>
<reference evidence="10 11" key="1">
    <citation type="submission" date="2024-06" db="EMBL/GenBank/DDBJ databases">
        <title>A chromosome-level genome assembly of beet webworm, Loxostege sticticalis.</title>
        <authorList>
            <person name="Zhang Y."/>
        </authorList>
    </citation>
    <scope>NUCLEOTIDE SEQUENCE [LARGE SCALE GENOMIC DNA]</scope>
    <source>
        <strain evidence="10">AQ026</strain>
        <tissue evidence="10">Whole body</tissue>
    </source>
</reference>
<dbReference type="InterPro" id="IPR036236">
    <property type="entry name" value="Znf_C2H2_sf"/>
</dbReference>
<organism evidence="10 11">
    <name type="scientific">Loxostege sticticalis</name>
    <name type="common">Beet webworm moth</name>
    <dbReference type="NCBI Taxonomy" id="481309"/>
    <lineage>
        <taxon>Eukaryota</taxon>
        <taxon>Metazoa</taxon>
        <taxon>Ecdysozoa</taxon>
        <taxon>Arthropoda</taxon>
        <taxon>Hexapoda</taxon>
        <taxon>Insecta</taxon>
        <taxon>Pterygota</taxon>
        <taxon>Neoptera</taxon>
        <taxon>Endopterygota</taxon>
        <taxon>Lepidoptera</taxon>
        <taxon>Glossata</taxon>
        <taxon>Ditrysia</taxon>
        <taxon>Pyraloidea</taxon>
        <taxon>Crambidae</taxon>
        <taxon>Pyraustinae</taxon>
        <taxon>Loxostege</taxon>
    </lineage>
</organism>
<dbReference type="Proteomes" id="UP001549920">
    <property type="component" value="Unassembled WGS sequence"/>
</dbReference>
<keyword evidence="7" id="KW-0539">Nucleus</keyword>
<dbReference type="SUPFAM" id="SSF57667">
    <property type="entry name" value="beta-beta-alpha zinc fingers"/>
    <property type="match status" value="4"/>
</dbReference>
<comment type="subcellular location">
    <subcellularLocation>
        <location evidence="1">Nucleus</location>
    </subcellularLocation>
</comment>
<dbReference type="Pfam" id="PF00096">
    <property type="entry name" value="zf-C2H2"/>
    <property type="match status" value="4"/>
</dbReference>
<protein>
    <recommendedName>
        <fullName evidence="9">C2H2-type domain-containing protein</fullName>
    </recommendedName>
</protein>
<dbReference type="SMART" id="SM00355">
    <property type="entry name" value="ZnF_C2H2"/>
    <property type="match status" value="7"/>
</dbReference>
<feature type="domain" description="C2H2-type" evidence="9">
    <location>
        <begin position="123"/>
        <end position="152"/>
    </location>
</feature>
<evidence type="ECO:0000256" key="5">
    <source>
        <dbReference type="ARBA" id="ARBA00022833"/>
    </source>
</evidence>
<dbReference type="Pfam" id="PF13912">
    <property type="entry name" value="zf-C2H2_6"/>
    <property type="match status" value="2"/>
</dbReference>